<dbReference type="Proteomes" id="UP000479051">
    <property type="component" value="Segment"/>
</dbReference>
<evidence type="ECO:0000313" key="1">
    <source>
        <dbReference type="EMBL" id="BBU72695.1"/>
    </source>
</evidence>
<dbReference type="EMBL" id="LC519601">
    <property type="protein sequence ID" value="BBU72695.1"/>
    <property type="molecule type" value="Genomic_DNA"/>
</dbReference>
<dbReference type="InterPro" id="IPR027417">
    <property type="entry name" value="P-loop_NTPase"/>
</dbReference>
<proteinExistence type="predicted"/>
<dbReference type="GeneID" id="55603483"/>
<reference evidence="1 2" key="1">
    <citation type="submission" date="2020-01" db="EMBL/GenBank/DDBJ databases">
        <title>Isolation, characterization and genomic analysis of a lytic bacteriophage vB_CsaP_009 infecting Cronobacter.</title>
        <authorList>
            <person name="Soleimani-Delfan A."/>
            <person name="Shahin K."/>
            <person name="Barazandeh M."/>
            <person name="Komijani M."/>
        </authorList>
    </citation>
    <scope>NUCLEOTIDE SEQUENCE [LARGE SCALE GENOMIC DNA]</scope>
</reference>
<keyword evidence="2" id="KW-1185">Reference proteome</keyword>
<keyword evidence="1" id="KW-0418">Kinase</keyword>
<evidence type="ECO:0000313" key="2">
    <source>
        <dbReference type="Proteomes" id="UP000479051"/>
    </source>
</evidence>
<sequence length="165" mass="18865">MIKLILTIGSAGAGKTTWTNKRCKDNIGKVAVVSLDNLRTTLFGDMDKKEFFSKLNDKETLALMKSMMEAQVISLSKQKQIKEIIICNTNFNLKTISEWKILADYYGMQFCYKLFEKQFDELVKINRDRPSCDRVPVSFLKLAVDLIPEVKIGLKDMPNCTKIGR</sequence>
<keyword evidence="1" id="KW-0808">Transferase</keyword>
<name>A0A679FF90_9CAUD</name>
<accession>A0A679FF90</accession>
<organism evidence="1 2">
    <name type="scientific">Cronobacter phage vB_CsaP_009</name>
    <dbReference type="NCBI Taxonomy" id="2699738"/>
    <lineage>
        <taxon>Viruses</taxon>
        <taxon>Duplodnaviria</taxon>
        <taxon>Heunggongvirae</taxon>
        <taxon>Uroviricota</taxon>
        <taxon>Caudoviricetes</taxon>
        <taxon>Grimontviridae</taxon>
        <taxon>Privateervirus</taxon>
        <taxon>Privateervirus pv009</taxon>
    </lineage>
</organism>
<dbReference type="Gene3D" id="3.40.50.300">
    <property type="entry name" value="P-loop containing nucleotide triphosphate hydrolases"/>
    <property type="match status" value="1"/>
</dbReference>
<dbReference type="GO" id="GO:0016301">
    <property type="term" value="F:kinase activity"/>
    <property type="evidence" value="ECO:0007669"/>
    <property type="project" value="UniProtKB-KW"/>
</dbReference>
<dbReference type="SUPFAM" id="SSF52540">
    <property type="entry name" value="P-loop containing nucleoside triphosphate hydrolases"/>
    <property type="match status" value="1"/>
</dbReference>
<dbReference type="RefSeq" id="YP_009833428.1">
    <property type="nucleotide sequence ID" value="NC_048664.1"/>
</dbReference>
<protein>
    <submittedName>
        <fullName evidence="1">Polynucleotide 5'-kinase and 3'-phosphatase</fullName>
    </submittedName>
</protein>
<dbReference type="KEGG" id="vg:55603483"/>
<dbReference type="Pfam" id="PF13671">
    <property type="entry name" value="AAA_33"/>
    <property type="match status" value="1"/>
</dbReference>